<protein>
    <recommendedName>
        <fullName evidence="3">Apea-like HEPN domain-containing protein</fullName>
    </recommendedName>
</protein>
<gene>
    <name evidence="1" type="ORF">K4H28_03510</name>
</gene>
<name>A0ABX8Z7D1_9NEIS</name>
<reference evidence="1 2" key="1">
    <citation type="submission" date="2021-08" db="EMBL/GenBank/DDBJ databases">
        <title>complete genome sequencing of Deefgea sp. D25.</title>
        <authorList>
            <person name="Bae J.-W."/>
            <person name="Gim D.-H."/>
        </authorList>
    </citation>
    <scope>NUCLEOTIDE SEQUENCE [LARGE SCALE GENOMIC DNA]</scope>
    <source>
        <strain evidence="1 2">D25</strain>
    </source>
</reference>
<organism evidence="1 2">
    <name type="scientific">Deefgea tanakiae</name>
    <dbReference type="NCBI Taxonomy" id="2865840"/>
    <lineage>
        <taxon>Bacteria</taxon>
        <taxon>Pseudomonadati</taxon>
        <taxon>Pseudomonadota</taxon>
        <taxon>Betaproteobacteria</taxon>
        <taxon>Neisseriales</taxon>
        <taxon>Chitinibacteraceae</taxon>
        <taxon>Deefgea</taxon>
    </lineage>
</organism>
<evidence type="ECO:0000313" key="2">
    <source>
        <dbReference type="Proteomes" id="UP000825679"/>
    </source>
</evidence>
<dbReference type="EMBL" id="CP081150">
    <property type="protein sequence ID" value="QZA78496.1"/>
    <property type="molecule type" value="Genomic_DNA"/>
</dbReference>
<evidence type="ECO:0008006" key="3">
    <source>
        <dbReference type="Google" id="ProtNLM"/>
    </source>
</evidence>
<dbReference type="Proteomes" id="UP000825679">
    <property type="component" value="Chromosome"/>
</dbReference>
<accession>A0ABX8Z7D1</accession>
<dbReference type="RefSeq" id="WP_221007027.1">
    <property type="nucleotide sequence ID" value="NZ_CP081150.1"/>
</dbReference>
<proteinExistence type="predicted"/>
<sequence>MQSEAKTFNFRISFKLSGSNINVDQEKVRIFDGRDIFLTASTTGALISQSNQLAIEGEGFDTYRAASLEMLKLEQAMKLAALEQHFGICTANSGHDEYPLNVVLREMEHNYILKGFIFKQLASRRAYPASMIVWDPEPSHEFESVDYSKFSSGIAKYYAGYHVASPMLSVIDMLGAIHFEYSSMVRLILSMTVIEMLAGSGGRRSNEEQEVVDELVQKIQESSLSKDQKESLALAVGGCKKYSIGKSCRKFVRQKLGKNQAEAFNELYNYRSKLVHLGEINEPFKGEEERETQIYKAAGEAYVMALKLVEAEMEPHRNSEEPEYAGRS</sequence>
<keyword evidence="2" id="KW-1185">Reference proteome</keyword>
<evidence type="ECO:0000313" key="1">
    <source>
        <dbReference type="EMBL" id="QZA78496.1"/>
    </source>
</evidence>